<proteinExistence type="predicted"/>
<feature type="compositionally biased region" description="Low complexity" evidence="1">
    <location>
        <begin position="100"/>
        <end position="120"/>
    </location>
</feature>
<evidence type="ECO:0008006" key="4">
    <source>
        <dbReference type="Google" id="ProtNLM"/>
    </source>
</evidence>
<dbReference type="RefSeq" id="WP_200389523.1">
    <property type="nucleotide sequence ID" value="NZ_NRSD01000032.1"/>
</dbReference>
<feature type="region of interest" description="Disordered" evidence="1">
    <location>
        <begin position="100"/>
        <end position="187"/>
    </location>
</feature>
<evidence type="ECO:0000313" key="3">
    <source>
        <dbReference type="Proteomes" id="UP001138802"/>
    </source>
</evidence>
<comment type="caution">
    <text evidence="2">The sequence shown here is derived from an EMBL/GenBank/DDBJ whole genome shotgun (WGS) entry which is preliminary data.</text>
</comment>
<dbReference type="SUPFAM" id="SSF49879">
    <property type="entry name" value="SMAD/FHA domain"/>
    <property type="match status" value="1"/>
</dbReference>
<dbReference type="EMBL" id="NRSD01000032">
    <property type="protein sequence ID" value="MBK1646698.1"/>
    <property type="molecule type" value="Genomic_DNA"/>
</dbReference>
<dbReference type="AlphaFoldDB" id="A0A9X1BB93"/>
<name>A0A9X1BB93_9GAMM</name>
<sequence length="309" mass="33407">MSHTSTWIWKDGKAPGPRTARAGETWIFHLPLMGTGPAPLIDWMDIPPGLTITPMPGDGLSFAIKIPANLVGIQTLRYRRAGEPRADELLLKILPALSSQSASTPDSASLAASPSVASAPRGPQIQGRRLDQSKDQAVSIPTPEDIRVRSGHSSDPPVSRSTESRDAQSHPPAVSSPGFVASASAPRLDPDREYEIQVYRQGERIHQLTCPLTPHKSLLVGKFSASKAVFPDIDLRNHFASSPAEALCSRQQARIYWSHGRIQLFNIGKSPITLPDGRSLPKDQAHVWTPGEEVTLPGGLSLRLAIPAY</sequence>
<dbReference type="Proteomes" id="UP001138802">
    <property type="component" value="Unassembled WGS sequence"/>
</dbReference>
<evidence type="ECO:0000256" key="1">
    <source>
        <dbReference type="SAM" id="MobiDB-lite"/>
    </source>
</evidence>
<gene>
    <name evidence="2" type="ORF">CKO25_19055</name>
</gene>
<accession>A0A9X1BB93</accession>
<organism evidence="2 3">
    <name type="scientific">Thiocapsa imhoffii</name>
    <dbReference type="NCBI Taxonomy" id="382777"/>
    <lineage>
        <taxon>Bacteria</taxon>
        <taxon>Pseudomonadati</taxon>
        <taxon>Pseudomonadota</taxon>
        <taxon>Gammaproteobacteria</taxon>
        <taxon>Chromatiales</taxon>
        <taxon>Chromatiaceae</taxon>
        <taxon>Thiocapsa</taxon>
    </lineage>
</organism>
<evidence type="ECO:0000313" key="2">
    <source>
        <dbReference type="EMBL" id="MBK1646698.1"/>
    </source>
</evidence>
<reference evidence="2 3" key="1">
    <citation type="journal article" date="2020" name="Microorganisms">
        <title>Osmotic Adaptation and Compatible Solute Biosynthesis of Phototrophic Bacteria as Revealed from Genome Analyses.</title>
        <authorList>
            <person name="Imhoff J.F."/>
            <person name="Rahn T."/>
            <person name="Kunzel S."/>
            <person name="Keller A."/>
            <person name="Neulinger S.C."/>
        </authorList>
    </citation>
    <scope>NUCLEOTIDE SEQUENCE [LARGE SCALE GENOMIC DNA]</scope>
    <source>
        <strain evidence="2 3">DSM 21303</strain>
    </source>
</reference>
<dbReference type="InterPro" id="IPR008984">
    <property type="entry name" value="SMAD_FHA_dom_sf"/>
</dbReference>
<protein>
    <recommendedName>
        <fullName evidence="4">FHA domain-containing protein</fullName>
    </recommendedName>
</protein>
<keyword evidence="3" id="KW-1185">Reference proteome</keyword>